<gene>
    <name evidence="7" type="ORF">CTHT_0052480</name>
</gene>
<proteinExistence type="predicted"/>
<dbReference type="InterPro" id="IPR001781">
    <property type="entry name" value="Znf_LIM"/>
</dbReference>
<keyword evidence="1 4" id="KW-0479">Metal-binding</keyword>
<feature type="region of interest" description="Disordered" evidence="5">
    <location>
        <begin position="711"/>
        <end position="787"/>
    </location>
</feature>
<dbReference type="PROSITE" id="PS50023">
    <property type="entry name" value="LIM_DOMAIN_2"/>
    <property type="match status" value="2"/>
</dbReference>
<dbReference type="AlphaFoldDB" id="G0SDP2"/>
<dbReference type="GO" id="GO:0046872">
    <property type="term" value="F:metal ion binding"/>
    <property type="evidence" value="ECO:0007669"/>
    <property type="project" value="UniProtKB-KW"/>
</dbReference>
<sequence length="787" mass="82523">MGDHKCNEPAPLPEPTPPAATSLFSKFMSFGTANKQQPRAPPQVDTLAANREFQNQSQLTPASNSSDSQTTPSPVTPTTTGPAGKGDSPRIAGDSPPRPSTGRPGGYGGLDDARPETPVLSTPLAKKPTTSWAERVNAMTPGPLDPRRPSTSGRSGPDDRPSTSASNISGILGRPNAPALNGYGGLGSPFKTARSSLERPGTPSRAETFPRPNESFAPLTRTPTAPAPSTNSSPDDALDARKPSRASETPRSGVIRPKTPGLPTINLAQEFAGGNPYHAPSESTSSSASATSSQPERRPSQASSRTSPPSSTLGRSLSDASVPETRDAADKAKPEMPQSPPRQPPPANENKPKPPPVAPLKLGSRSFRERPPPPSARPPRERGYDPRIDPALRDPRYARGRPPLASPVPPSPVPSSATLPSPIPPTPTVPTSVPLPPTTPLAPPLASPLIPQPTTPSAPPAIPGPALSPAPSDSPDEPKPPIKHPRSLTPGPAEGFPPLSPRLSPASTVNSSESSTNNGIHHPQPLRPAQPPQEGYPGFRPYQPPPKPESEEQPPPHPERSPSRPRPPPTPQQQPEQPSSAAGASSRGNCKACGEPIKGKSISSADGRLTGRYHKACFVCSTCKEPFSSSTFYVLDDRPYCELHYHKLNGSLCGSCGRGIEGQYLEDESSVKHHPGCFKCKACGIVLRDGYFEVNGKAYCEKDAWRLVQGHPPHHGPPGPPGPGSRGRMGPPYGPPGPHGYPPHGLPSGPGPRGPPGPGGYPPGGRLGPPPGPRPRMEKRMTRLGMM</sequence>
<keyword evidence="8" id="KW-1185">Reference proteome</keyword>
<evidence type="ECO:0000256" key="5">
    <source>
        <dbReference type="SAM" id="MobiDB-lite"/>
    </source>
</evidence>
<feature type="region of interest" description="Disordered" evidence="5">
    <location>
        <begin position="1"/>
        <end position="590"/>
    </location>
</feature>
<feature type="compositionally biased region" description="Pro residues" evidence="5">
    <location>
        <begin position="421"/>
        <end position="468"/>
    </location>
</feature>
<dbReference type="SMART" id="SM00132">
    <property type="entry name" value="LIM"/>
    <property type="match status" value="2"/>
</dbReference>
<feature type="domain" description="LIM zinc-binding" evidence="6">
    <location>
        <begin position="652"/>
        <end position="710"/>
    </location>
</feature>
<evidence type="ECO:0000256" key="3">
    <source>
        <dbReference type="ARBA" id="ARBA00023038"/>
    </source>
</evidence>
<evidence type="ECO:0000313" key="8">
    <source>
        <dbReference type="Proteomes" id="UP000008066"/>
    </source>
</evidence>
<feature type="compositionally biased region" description="Pro residues" evidence="5">
    <location>
        <begin position="337"/>
        <end position="358"/>
    </location>
</feature>
<dbReference type="PANTHER" id="PTHR24210:SF14">
    <property type="entry name" value="LIM ZINC-BINDING DOMAIN-CONTAINING PROTEIN"/>
    <property type="match status" value="1"/>
</dbReference>
<evidence type="ECO:0000259" key="6">
    <source>
        <dbReference type="PROSITE" id="PS50023"/>
    </source>
</evidence>
<dbReference type="Pfam" id="PF00412">
    <property type="entry name" value="LIM"/>
    <property type="match status" value="2"/>
</dbReference>
<feature type="compositionally biased region" description="Low complexity" evidence="5">
    <location>
        <begin position="217"/>
        <end position="234"/>
    </location>
</feature>
<feature type="compositionally biased region" description="Basic and acidic residues" evidence="5">
    <location>
        <begin position="324"/>
        <end position="334"/>
    </location>
</feature>
<evidence type="ECO:0000256" key="1">
    <source>
        <dbReference type="ARBA" id="ARBA00022723"/>
    </source>
</evidence>
<accession>G0SDP2</accession>
<dbReference type="SUPFAM" id="SSF57716">
    <property type="entry name" value="Glucocorticoid receptor-like (DNA-binding domain)"/>
    <property type="match status" value="1"/>
</dbReference>
<feature type="domain" description="LIM zinc-binding" evidence="6">
    <location>
        <begin position="588"/>
        <end position="651"/>
    </location>
</feature>
<feature type="compositionally biased region" description="Low complexity" evidence="5">
    <location>
        <begin position="504"/>
        <end position="518"/>
    </location>
</feature>
<dbReference type="RefSeq" id="XP_006695588.1">
    <property type="nucleotide sequence ID" value="XM_006695525.1"/>
</dbReference>
<protein>
    <recommendedName>
        <fullName evidence="6">LIM zinc-binding domain-containing protein</fullName>
    </recommendedName>
</protein>
<dbReference type="KEGG" id="cthr:CTHT_0052480"/>
<dbReference type="PANTHER" id="PTHR24210">
    <property type="entry name" value="LIM DOMAIN-CONTAINING PROTEIN"/>
    <property type="match status" value="1"/>
</dbReference>
<evidence type="ECO:0000256" key="4">
    <source>
        <dbReference type="PROSITE-ProRule" id="PRU00125"/>
    </source>
</evidence>
<dbReference type="Gene3D" id="2.10.110.10">
    <property type="entry name" value="Cysteine Rich Protein"/>
    <property type="match status" value="2"/>
</dbReference>
<dbReference type="eggNOG" id="KOG1703">
    <property type="taxonomic scope" value="Eukaryota"/>
</dbReference>
<dbReference type="CDD" id="cd08368">
    <property type="entry name" value="LIM"/>
    <property type="match status" value="1"/>
</dbReference>
<evidence type="ECO:0000256" key="2">
    <source>
        <dbReference type="ARBA" id="ARBA00022833"/>
    </source>
</evidence>
<reference evidence="7 8" key="1">
    <citation type="journal article" date="2011" name="Cell">
        <title>Insight into structure and assembly of the nuclear pore complex by utilizing the genome of a eukaryotic thermophile.</title>
        <authorList>
            <person name="Amlacher S."/>
            <person name="Sarges P."/>
            <person name="Flemming D."/>
            <person name="van Noort V."/>
            <person name="Kunze R."/>
            <person name="Devos D.P."/>
            <person name="Arumugam M."/>
            <person name="Bork P."/>
            <person name="Hurt E."/>
        </authorList>
    </citation>
    <scope>NUCLEOTIDE SEQUENCE [LARGE SCALE GENOMIC DNA]</scope>
    <source>
        <strain evidence="8">DSM 1495 / CBS 144.50 / IMI 039719</strain>
    </source>
</reference>
<dbReference type="InterPro" id="IPR017351">
    <property type="entry name" value="PINCH-1-4-like"/>
</dbReference>
<dbReference type="Proteomes" id="UP000008066">
    <property type="component" value="Unassembled WGS sequence"/>
</dbReference>
<feature type="compositionally biased region" description="Pro residues" evidence="5">
    <location>
        <begin position="732"/>
        <end position="761"/>
    </location>
</feature>
<dbReference type="FunFam" id="2.10.110.10:FF:000105">
    <property type="entry name" value="Similar to LIM domain-containing protein"/>
    <property type="match status" value="1"/>
</dbReference>
<dbReference type="GO" id="GO:0030695">
    <property type="term" value="F:GTPase regulator activity"/>
    <property type="evidence" value="ECO:0007669"/>
    <property type="project" value="UniProtKB-ARBA"/>
</dbReference>
<dbReference type="STRING" id="759272.G0SDP2"/>
<dbReference type="OrthoDB" id="1112565at2759"/>
<organism evidence="8">
    <name type="scientific">Chaetomium thermophilum (strain DSM 1495 / CBS 144.50 / IMI 039719)</name>
    <name type="common">Thermochaetoides thermophila</name>
    <dbReference type="NCBI Taxonomy" id="759272"/>
    <lineage>
        <taxon>Eukaryota</taxon>
        <taxon>Fungi</taxon>
        <taxon>Dikarya</taxon>
        <taxon>Ascomycota</taxon>
        <taxon>Pezizomycotina</taxon>
        <taxon>Sordariomycetes</taxon>
        <taxon>Sordariomycetidae</taxon>
        <taxon>Sordariales</taxon>
        <taxon>Chaetomiaceae</taxon>
        <taxon>Thermochaetoides</taxon>
    </lineage>
</organism>
<keyword evidence="2 4" id="KW-0862">Zinc</keyword>
<dbReference type="EMBL" id="GL988045">
    <property type="protein sequence ID" value="EGS18643.1"/>
    <property type="molecule type" value="Genomic_DNA"/>
</dbReference>
<feature type="compositionally biased region" description="Basic and acidic residues" evidence="5">
    <location>
        <begin position="378"/>
        <end position="397"/>
    </location>
</feature>
<feature type="compositionally biased region" description="Low complexity" evidence="5">
    <location>
        <begin position="281"/>
        <end position="293"/>
    </location>
</feature>
<name>G0SDP2_CHATD</name>
<evidence type="ECO:0000313" key="7">
    <source>
        <dbReference type="EMBL" id="EGS18643.1"/>
    </source>
</evidence>
<feature type="compositionally biased region" description="Low complexity" evidence="5">
    <location>
        <begin position="65"/>
        <end position="82"/>
    </location>
</feature>
<feature type="compositionally biased region" description="Low complexity" evidence="5">
    <location>
        <begin position="303"/>
        <end position="318"/>
    </location>
</feature>
<dbReference type="GeneID" id="18259286"/>
<dbReference type="OMA" id="YAPKCSV"/>
<dbReference type="PROSITE" id="PS00478">
    <property type="entry name" value="LIM_DOMAIN_1"/>
    <property type="match status" value="2"/>
</dbReference>
<keyword evidence="3 4" id="KW-0440">LIM domain</keyword>
<feature type="compositionally biased region" description="Pro residues" evidence="5">
    <location>
        <begin position="404"/>
        <end position="413"/>
    </location>
</feature>
<feature type="compositionally biased region" description="Polar residues" evidence="5">
    <location>
        <begin position="52"/>
        <end position="64"/>
    </location>
</feature>
<dbReference type="HOGENOM" id="CLU_014492_1_0_1"/>
<dbReference type="CDD" id="cd09397">
    <property type="entry name" value="LIM1_UF1"/>
    <property type="match status" value="1"/>
</dbReference>